<evidence type="ECO:0000256" key="1">
    <source>
        <dbReference type="SAM" id="MobiDB-lite"/>
    </source>
</evidence>
<reference evidence="3 4" key="1">
    <citation type="journal article" date="2024" name="J Genomics">
        <title>Draft genome sequencing and assembly of Favolaschia claudopus CIRM-BRFM 2984 isolated from oak limbs.</title>
        <authorList>
            <person name="Navarro D."/>
            <person name="Drula E."/>
            <person name="Chaduli D."/>
            <person name="Cazenave R."/>
            <person name="Ahrendt S."/>
            <person name="Wang J."/>
            <person name="Lipzen A."/>
            <person name="Daum C."/>
            <person name="Barry K."/>
            <person name="Grigoriev I.V."/>
            <person name="Favel A."/>
            <person name="Rosso M.N."/>
            <person name="Martin F."/>
        </authorList>
    </citation>
    <scope>NUCLEOTIDE SEQUENCE [LARGE SCALE GENOMIC DNA]</scope>
    <source>
        <strain evidence="3 4">CIRM-BRFM 2984</strain>
    </source>
</reference>
<feature type="region of interest" description="Disordered" evidence="1">
    <location>
        <begin position="72"/>
        <end position="91"/>
    </location>
</feature>
<proteinExistence type="predicted"/>
<evidence type="ECO:0000256" key="2">
    <source>
        <dbReference type="SAM" id="Phobius"/>
    </source>
</evidence>
<gene>
    <name evidence="3" type="ORF">R3P38DRAFT_3225057</name>
</gene>
<dbReference type="AlphaFoldDB" id="A0AAV9ZUZ1"/>
<name>A0AAV9ZUZ1_9AGAR</name>
<dbReference type="Proteomes" id="UP001362999">
    <property type="component" value="Unassembled WGS sequence"/>
</dbReference>
<organism evidence="3 4">
    <name type="scientific">Favolaschia claudopus</name>
    <dbReference type="NCBI Taxonomy" id="2862362"/>
    <lineage>
        <taxon>Eukaryota</taxon>
        <taxon>Fungi</taxon>
        <taxon>Dikarya</taxon>
        <taxon>Basidiomycota</taxon>
        <taxon>Agaricomycotina</taxon>
        <taxon>Agaricomycetes</taxon>
        <taxon>Agaricomycetidae</taxon>
        <taxon>Agaricales</taxon>
        <taxon>Marasmiineae</taxon>
        <taxon>Mycenaceae</taxon>
        <taxon>Favolaschia</taxon>
    </lineage>
</organism>
<sequence>MLDLWYDVTADGARPHLTQLRLDVHDDLAGVTTTLQSRTNLQELHFALMMHDHWQFFFVVSPVCASCVAVSGDSRQGNSTMRHHSLLRLSN</sequence>
<evidence type="ECO:0000313" key="4">
    <source>
        <dbReference type="Proteomes" id="UP001362999"/>
    </source>
</evidence>
<keyword evidence="4" id="KW-1185">Reference proteome</keyword>
<feature type="transmembrane region" description="Helical" evidence="2">
    <location>
        <begin position="54"/>
        <end position="72"/>
    </location>
</feature>
<keyword evidence="2" id="KW-1133">Transmembrane helix</keyword>
<evidence type="ECO:0000313" key="3">
    <source>
        <dbReference type="EMBL" id="KAK6992750.1"/>
    </source>
</evidence>
<comment type="caution">
    <text evidence="3">The sequence shown here is derived from an EMBL/GenBank/DDBJ whole genome shotgun (WGS) entry which is preliminary data.</text>
</comment>
<feature type="compositionally biased region" description="Basic residues" evidence="1">
    <location>
        <begin position="81"/>
        <end position="91"/>
    </location>
</feature>
<dbReference type="EMBL" id="JAWWNJ010000107">
    <property type="protein sequence ID" value="KAK6992750.1"/>
    <property type="molecule type" value="Genomic_DNA"/>
</dbReference>
<protein>
    <submittedName>
        <fullName evidence="3">Uncharacterized protein</fullName>
    </submittedName>
</protein>
<keyword evidence="2" id="KW-0472">Membrane</keyword>
<accession>A0AAV9ZUZ1</accession>
<keyword evidence="2" id="KW-0812">Transmembrane</keyword>